<dbReference type="PANTHER" id="PTHR31490:SF88">
    <property type="entry name" value="BETA-XYLANASE"/>
    <property type="match status" value="1"/>
</dbReference>
<gene>
    <name evidence="12" type="ORF">ACFP57_00765</name>
</gene>
<evidence type="ECO:0000256" key="1">
    <source>
        <dbReference type="ARBA" id="ARBA00000681"/>
    </source>
</evidence>
<evidence type="ECO:0000256" key="6">
    <source>
        <dbReference type="ARBA" id="ARBA00023277"/>
    </source>
</evidence>
<evidence type="ECO:0000313" key="13">
    <source>
        <dbReference type="Proteomes" id="UP001596266"/>
    </source>
</evidence>
<reference evidence="13" key="1">
    <citation type="journal article" date="2019" name="Int. J. Syst. Evol. Microbiol.">
        <title>The Global Catalogue of Microorganisms (GCM) 10K type strain sequencing project: providing services to taxonomists for standard genome sequencing and annotation.</title>
        <authorList>
            <consortium name="The Broad Institute Genomics Platform"/>
            <consortium name="The Broad Institute Genome Sequencing Center for Infectious Disease"/>
            <person name="Wu L."/>
            <person name="Ma J."/>
        </authorList>
    </citation>
    <scope>NUCLEOTIDE SEQUENCE [LARGE SCALE GENOMIC DNA]</scope>
    <source>
        <strain evidence="13">CGMCC 1.15277</strain>
    </source>
</reference>
<dbReference type="Pfam" id="PF00331">
    <property type="entry name" value="Glyco_hydro_10"/>
    <property type="match status" value="1"/>
</dbReference>
<dbReference type="Gene3D" id="3.20.20.80">
    <property type="entry name" value="Glycosidases"/>
    <property type="match status" value="1"/>
</dbReference>
<feature type="chain" id="PRO_5047501246" description="Beta-xylanase" evidence="10">
    <location>
        <begin position="24"/>
        <end position="346"/>
    </location>
</feature>
<evidence type="ECO:0000256" key="2">
    <source>
        <dbReference type="ARBA" id="ARBA00007495"/>
    </source>
</evidence>
<comment type="similarity">
    <text evidence="2 9">Belongs to the glycosyl hydrolase 10 (cellulase F) family.</text>
</comment>
<dbReference type="SUPFAM" id="SSF51445">
    <property type="entry name" value="(Trans)glycosidases"/>
    <property type="match status" value="1"/>
</dbReference>
<evidence type="ECO:0000256" key="7">
    <source>
        <dbReference type="ARBA" id="ARBA00023295"/>
    </source>
</evidence>
<dbReference type="PROSITE" id="PS51760">
    <property type="entry name" value="GH10_2"/>
    <property type="match status" value="1"/>
</dbReference>
<keyword evidence="8 9" id="KW-0624">Polysaccharide degradation</keyword>
<keyword evidence="7 9" id="KW-0326">Glycosidase</keyword>
<dbReference type="EMBL" id="JBHSUA010000003">
    <property type="protein sequence ID" value="MFC6395530.1"/>
    <property type="molecule type" value="Genomic_DNA"/>
</dbReference>
<keyword evidence="3" id="KW-0858">Xylan degradation</keyword>
<evidence type="ECO:0000256" key="9">
    <source>
        <dbReference type="RuleBase" id="RU361174"/>
    </source>
</evidence>
<proteinExistence type="inferred from homology"/>
<accession>A0ABW1WZ23</accession>
<evidence type="ECO:0000256" key="8">
    <source>
        <dbReference type="ARBA" id="ARBA00023326"/>
    </source>
</evidence>
<organism evidence="12 13">
    <name type="scientific">Luteococcus sanguinis</name>
    <dbReference type="NCBI Taxonomy" id="174038"/>
    <lineage>
        <taxon>Bacteria</taxon>
        <taxon>Bacillati</taxon>
        <taxon>Actinomycetota</taxon>
        <taxon>Actinomycetes</taxon>
        <taxon>Propionibacteriales</taxon>
        <taxon>Propionibacteriaceae</taxon>
        <taxon>Luteococcus</taxon>
    </lineage>
</organism>
<sequence>MNSRLTCLPALAALALLASCAGAQSTSSPSVSIPPDVSKRVILGAAMTKEQLRDPEMIGLVKGTFTSLTPDNQMKWGILQPERGQFDFSSADEMMAIAKQNDMRVRGHALMWYPVPDWVKEQATTCDAAKDILKTHITTVVTHFKGQVPEWDVVNEPLDENGNLREEDPFLKACGESIIDDAFIWAHAADPDAVLFLNDYSTLVPDAKGTGQYELVKRLVERKVPINAVGFQGHEKVDSLGSGAAENMQRHADLGLKVALTEVDVRLEKKGDAPTEEQVTQQADTYRQLAVLCAVNRSCIGFTVWSVSDRTEWVRKQTEGFDFQGMADQDLVHRPAWDAVVKTLRP</sequence>
<dbReference type="PROSITE" id="PS51257">
    <property type="entry name" value="PROKAR_LIPOPROTEIN"/>
    <property type="match status" value="1"/>
</dbReference>
<evidence type="ECO:0000313" key="12">
    <source>
        <dbReference type="EMBL" id="MFC6395530.1"/>
    </source>
</evidence>
<feature type="domain" description="GH10" evidence="11">
    <location>
        <begin position="27"/>
        <end position="343"/>
    </location>
</feature>
<dbReference type="InterPro" id="IPR044846">
    <property type="entry name" value="GH10"/>
</dbReference>
<dbReference type="PANTHER" id="PTHR31490">
    <property type="entry name" value="GLYCOSYL HYDROLASE"/>
    <property type="match status" value="1"/>
</dbReference>
<keyword evidence="13" id="KW-1185">Reference proteome</keyword>
<protein>
    <recommendedName>
        <fullName evidence="9">Beta-xylanase</fullName>
        <ecNumber evidence="9">3.2.1.8</ecNumber>
    </recommendedName>
</protein>
<dbReference type="EC" id="3.2.1.8" evidence="9"/>
<keyword evidence="5 9" id="KW-0378">Hydrolase</keyword>
<evidence type="ECO:0000256" key="5">
    <source>
        <dbReference type="ARBA" id="ARBA00022801"/>
    </source>
</evidence>
<feature type="signal peptide" evidence="10">
    <location>
        <begin position="1"/>
        <end position="23"/>
    </location>
</feature>
<evidence type="ECO:0000256" key="10">
    <source>
        <dbReference type="SAM" id="SignalP"/>
    </source>
</evidence>
<dbReference type="InterPro" id="IPR017853">
    <property type="entry name" value="GH"/>
</dbReference>
<dbReference type="InterPro" id="IPR001000">
    <property type="entry name" value="GH10_dom"/>
</dbReference>
<evidence type="ECO:0000256" key="4">
    <source>
        <dbReference type="ARBA" id="ARBA00022729"/>
    </source>
</evidence>
<evidence type="ECO:0000256" key="3">
    <source>
        <dbReference type="ARBA" id="ARBA00022651"/>
    </source>
</evidence>
<dbReference type="SMART" id="SM00633">
    <property type="entry name" value="Glyco_10"/>
    <property type="match status" value="1"/>
</dbReference>
<keyword evidence="6 9" id="KW-0119">Carbohydrate metabolism</keyword>
<comment type="caution">
    <text evidence="12">The sequence shown here is derived from an EMBL/GenBank/DDBJ whole genome shotgun (WGS) entry which is preliminary data.</text>
</comment>
<name>A0ABW1WZ23_9ACTN</name>
<evidence type="ECO:0000259" key="11">
    <source>
        <dbReference type="PROSITE" id="PS51760"/>
    </source>
</evidence>
<keyword evidence="4 10" id="KW-0732">Signal</keyword>
<dbReference type="PRINTS" id="PR00134">
    <property type="entry name" value="GLHYDRLASE10"/>
</dbReference>
<comment type="catalytic activity">
    <reaction evidence="1 9">
        <text>Endohydrolysis of (1-&gt;4)-beta-D-xylosidic linkages in xylans.</text>
        <dbReference type="EC" id="3.2.1.8"/>
    </reaction>
</comment>
<dbReference type="RefSeq" id="WP_343885446.1">
    <property type="nucleotide sequence ID" value="NZ_BAAAKI010000006.1"/>
</dbReference>
<dbReference type="Proteomes" id="UP001596266">
    <property type="component" value="Unassembled WGS sequence"/>
</dbReference>